<reference evidence="4 5" key="1">
    <citation type="submission" date="2023-06" db="EMBL/GenBank/DDBJ databases">
        <title>Draft Genome Sequences of lactic acid bacteria strains isolated from fermented milk products.</title>
        <authorList>
            <person name="Elcheninov A.G."/>
            <person name="Klyukina A."/>
            <person name="Zayulina K.S."/>
            <person name="Gavirova L.A."/>
            <person name="Shcherbakova P.A."/>
            <person name="Shestakov A.I."/>
            <person name="Kublanov I.V."/>
            <person name="Kochetkova T.V."/>
        </authorList>
    </citation>
    <scope>NUCLEOTIDE SEQUENCE [LARGE SCALE GENOMIC DNA]</scope>
    <source>
        <strain evidence="4 5">TOM.81</strain>
    </source>
</reference>
<comment type="caution">
    <text evidence="4">The sequence shown here is derived from an EMBL/GenBank/DDBJ whole genome shotgun (WGS) entry which is preliminary data.</text>
</comment>
<dbReference type="PANTHER" id="PTHR37813">
    <property type="entry name" value="FELS-2 PROPHAGE PROTEIN"/>
    <property type="match status" value="1"/>
</dbReference>
<evidence type="ECO:0000313" key="5">
    <source>
        <dbReference type="Proteomes" id="UP001242903"/>
    </source>
</evidence>
<evidence type="ECO:0000259" key="3">
    <source>
        <dbReference type="Pfam" id="PF10145"/>
    </source>
</evidence>
<protein>
    <submittedName>
        <fullName evidence="4">Phage tail tape measure protein</fullName>
    </submittedName>
</protein>
<dbReference type="RefSeq" id="WP_289456953.1">
    <property type="nucleotide sequence ID" value="NZ_JAUCAQ010000018.1"/>
</dbReference>
<dbReference type="Gene3D" id="1.10.287.1490">
    <property type="match status" value="1"/>
</dbReference>
<keyword evidence="1" id="KW-1188">Viral release from host cell</keyword>
<dbReference type="PANTHER" id="PTHR37813:SF1">
    <property type="entry name" value="FELS-2 PROPHAGE PROTEIN"/>
    <property type="match status" value="1"/>
</dbReference>
<dbReference type="Proteomes" id="UP001242903">
    <property type="component" value="Unassembled WGS sequence"/>
</dbReference>
<feature type="region of interest" description="Disordered" evidence="2">
    <location>
        <begin position="1247"/>
        <end position="1285"/>
    </location>
</feature>
<dbReference type="EMBL" id="JAUCAQ010000018">
    <property type="protein sequence ID" value="MDM7647011.1"/>
    <property type="molecule type" value="Genomic_DNA"/>
</dbReference>
<feature type="compositionally biased region" description="Polar residues" evidence="2">
    <location>
        <begin position="1254"/>
        <end position="1285"/>
    </location>
</feature>
<sequence length="1495" mass="161710">MAGEDIVAVARLNATEFFGSLRQMNSEINSNTREWKAQFSALSRSGDWVGAYKAKVEGLNKVYQTQQEKIKSLRSQMDAIGKPKTEKDVAELKNLGNQLKTAESQVKLFDVQIKSSNQSLEKAKTGVYELEKEHKILSQITKANSEVFEKQGLQYTANREKALGLIAETRNLNKQYQAQDQILGSLKSAYNAYSDEQKQSDTYAKQLARDIKEQETVMTQTASAIKNNQTEYSSLGKNITNVGQVTTLTADHIKNMGSKLVTSGQSLQQFGFFSQTASAGLLSMFKQGMEGSAKLDQSLRETYNMLDKKPAGGMNAFLKDYRSEIANLSKQWGVSQNDIASGMQEVIRAGYDQKSALDIATSSMQTSMATGEDYGEIMSGTTQIMSQFGLKTDDASKNMENASRVQNALAKVANDTQTSYVGLSDAMSKVGPVAANLGYTVEQTASLIGYMANKGIDAEQAGNNLRMVFQRLSAPTSQASDALKELGVSATDAHGNMKKLPEIMDQIDDATKNMGSAQRQEYIKKIFGAYATTAATALLDGRSAIEKESNAAGQAVADGYTKGLAKSNIKGADAQIKIFKAQWQALTMEFANDIMPTLTDVMKTAGNLFKEFDKLSPSTKKMVAEFVAFGAVASPLAITLGSTATVAGTLFKVFGAGVPKIVGLANSFLKIKQATTVAKDIEGVAGATTRVAKFAGLAGGSLGTLGEGAGVAALGISGTALAVTGVGAALAVAGVAAYAYVKHQQKMAEAAKTTAEREKTYGYDVSKAVSDKLDVIKNHSFDTQYALQQLGDAKIDTGEIDNAKKAMDDFSDSVENAFEKKNKGIDAKIKEIQELIGKTSGQTKQALENELAWLTGSKENNQQYIDQLEQNKTKQDDIFQQIANQGGKATKEQIKQLEEINKATVNSAIDSIKGLKKPVKEAIKNALDNKDVTKESLTTLKQGFKEYNKIIGDSLSDQIKVTQESAKIVGKNTAWGDFFKNNAAALKPAADMMSAALQKVNKDTLTGLPNQKEYSNTIDSLKKSVEAAGINWDQYRKHMGIATADQIMSMTSMISTLYTWNQQPVDVKKAEFKTTGLEELTGGLVTFNEFDKMSDSEKRATIKAAGNQELMALITTGSDFDERAPEAVKQAVLKAIGKGNVKDAISIAQNFDKLPEGVKTFVSKAKGQKEVQNASKMVEEWNRLPEKQKTALAKASGEEQVNFLTSRIKNWNSLPEKVKTAVGKQLGQGDVKGATDTLDNWNKRNMKEKHAHSSESGSGSVNNASRSLDNFNSKNPRTKTATSRQIGKAAVDNAVASFGNFIGLPAVVTRTAEYVTKHITKWIDDFTGKHRGRASGGTVTDNETATWLGDGGKNEPYVTPSGFMGVSGNDWELHSLEPGTIVYPSISAYTQMTGNQINPDMIPAFAGGGTVPYTGQLQAVDYINSSSNQQRSQEQTNSNNALQQDLLNKIEQLIAASQNNSPVTLNLTTYGNLDEKTARKWAPQLAQSLTRVRRG</sequence>
<name>A0ABT7S0D7_9LACO</name>
<keyword evidence="5" id="KW-1185">Reference proteome</keyword>
<proteinExistence type="predicted"/>
<dbReference type="Pfam" id="PF10145">
    <property type="entry name" value="PhageMin_Tail"/>
    <property type="match status" value="1"/>
</dbReference>
<feature type="region of interest" description="Disordered" evidence="2">
    <location>
        <begin position="1333"/>
        <end position="1353"/>
    </location>
</feature>
<evidence type="ECO:0000313" key="4">
    <source>
        <dbReference type="EMBL" id="MDM7647011.1"/>
    </source>
</evidence>
<dbReference type="InterPro" id="IPR010090">
    <property type="entry name" value="Phage_tape_meas"/>
</dbReference>
<feature type="domain" description="Phage tail tape measure protein" evidence="3">
    <location>
        <begin position="324"/>
        <end position="528"/>
    </location>
</feature>
<dbReference type="NCBIfam" id="TIGR01760">
    <property type="entry name" value="tape_meas_TP901"/>
    <property type="match status" value="1"/>
</dbReference>
<evidence type="ECO:0000256" key="1">
    <source>
        <dbReference type="ARBA" id="ARBA00022612"/>
    </source>
</evidence>
<accession>A0ABT7S0D7</accession>
<evidence type="ECO:0000256" key="2">
    <source>
        <dbReference type="SAM" id="MobiDB-lite"/>
    </source>
</evidence>
<gene>
    <name evidence="4" type="ORF">QUE93_08285</name>
</gene>
<organism evidence="4 5">
    <name type="scientific">Leuconostoc falkenbergense</name>
    <dbReference type="NCBI Taxonomy" id="2766470"/>
    <lineage>
        <taxon>Bacteria</taxon>
        <taxon>Bacillati</taxon>
        <taxon>Bacillota</taxon>
        <taxon>Bacilli</taxon>
        <taxon>Lactobacillales</taxon>
        <taxon>Lactobacillaceae</taxon>
        <taxon>Leuconostoc</taxon>
    </lineage>
</organism>